<gene>
    <name evidence="1" type="ORF">BUFA31_00010</name>
</gene>
<sequence>MSRRFLFAAKFFAKNEKKYLTNAPGFGILLKLSLRDKRKTEKFDLERLDSSKKNLKKVLDKRFWF</sequence>
<evidence type="ECO:0000313" key="2">
    <source>
        <dbReference type="Proteomes" id="UP000620147"/>
    </source>
</evidence>
<proteinExistence type="predicted"/>
<dbReference type="RefSeq" id="WP_188886157.1">
    <property type="nucleotide sequence ID" value="NZ_BLYJ01000001.1"/>
</dbReference>
<protein>
    <submittedName>
        <fullName evidence="1">Uncharacterized protein</fullName>
    </submittedName>
</protein>
<accession>A0ABQ1DVR5</accession>
<reference evidence="1 2" key="1">
    <citation type="submission" date="2020-06" db="EMBL/GenBank/DDBJ databases">
        <title>Characterization of fructooligosaccharide metabolism and fructooligosaccharide-degrading enzymes in human commensal butyrate producers.</title>
        <authorList>
            <person name="Tanno H."/>
            <person name="Fujii T."/>
            <person name="Hirano K."/>
            <person name="Maeno S."/>
            <person name="Tonozuka T."/>
            <person name="Sakamoto M."/>
            <person name="Ohkuma M."/>
            <person name="Tochio T."/>
            <person name="Endo A."/>
        </authorList>
    </citation>
    <scope>NUCLEOTIDE SEQUENCE [LARGE SCALE GENOMIC DNA]</scope>
    <source>
        <strain evidence="1 2">JCM 31056</strain>
    </source>
</reference>
<dbReference type="Proteomes" id="UP000620147">
    <property type="component" value="Unassembled WGS sequence"/>
</dbReference>
<evidence type="ECO:0000313" key="1">
    <source>
        <dbReference type="EMBL" id="GFO86837.1"/>
    </source>
</evidence>
<dbReference type="EMBL" id="BLYJ01000001">
    <property type="protein sequence ID" value="GFO86837.1"/>
    <property type="molecule type" value="Genomic_DNA"/>
</dbReference>
<name>A0ABQ1DVR5_9FIRM</name>
<comment type="caution">
    <text evidence="1">The sequence shown here is derived from an EMBL/GenBank/DDBJ whole genome shotgun (WGS) entry which is preliminary data.</text>
</comment>
<keyword evidence="2" id="KW-1185">Reference proteome</keyword>
<organism evidence="1 2">
    <name type="scientific">Butyricicoccus faecihominis</name>
    <dbReference type="NCBI Taxonomy" id="1712515"/>
    <lineage>
        <taxon>Bacteria</taxon>
        <taxon>Bacillati</taxon>
        <taxon>Bacillota</taxon>
        <taxon>Clostridia</taxon>
        <taxon>Eubacteriales</taxon>
        <taxon>Butyricicoccaceae</taxon>
        <taxon>Butyricicoccus</taxon>
    </lineage>
</organism>